<dbReference type="PhylomeDB" id="A0A0G4I9M8"/>
<evidence type="ECO:0000256" key="1">
    <source>
        <dbReference type="ARBA" id="ARBA00022536"/>
    </source>
</evidence>
<evidence type="ECO:0000256" key="7">
    <source>
        <dbReference type="SAM" id="MobiDB-lite"/>
    </source>
</evidence>
<keyword evidence="8" id="KW-0472">Membrane</keyword>
<dbReference type="InterPro" id="IPR000152">
    <property type="entry name" value="EGF-type_Asp/Asn_hydroxyl_site"/>
</dbReference>
<dbReference type="InterPro" id="IPR009030">
    <property type="entry name" value="Growth_fac_rcpt_cys_sf"/>
</dbReference>
<dbReference type="InterPro" id="IPR000742">
    <property type="entry name" value="EGF"/>
</dbReference>
<feature type="domain" description="EGF-like" evidence="9">
    <location>
        <begin position="414"/>
        <end position="454"/>
    </location>
</feature>
<comment type="caution">
    <text evidence="5">Lacks conserved residue(s) required for the propagation of feature annotation.</text>
</comment>
<dbReference type="PROSITE" id="PS01186">
    <property type="entry name" value="EGF_2"/>
    <property type="match status" value="10"/>
</dbReference>
<dbReference type="SUPFAM" id="SSF57184">
    <property type="entry name" value="Growth factor receptor domain"/>
    <property type="match status" value="3"/>
</dbReference>
<evidence type="ECO:0000256" key="4">
    <source>
        <dbReference type="ARBA" id="ARBA00023157"/>
    </source>
</evidence>
<dbReference type="PANTHER" id="PTHR24039:SF58">
    <property type="entry name" value="EGF-LIKE DOMAIN-CONTAINING PROTEIN"/>
    <property type="match status" value="1"/>
</dbReference>
<feature type="compositionally biased region" description="Basic and acidic residues" evidence="7">
    <location>
        <begin position="1372"/>
        <end position="1383"/>
    </location>
</feature>
<feature type="region of interest" description="Disordered" evidence="7">
    <location>
        <begin position="1359"/>
        <end position="1517"/>
    </location>
</feature>
<dbReference type="InterPro" id="IPR009091">
    <property type="entry name" value="RCC1/BLIP-II"/>
</dbReference>
<dbReference type="SUPFAM" id="SSF57196">
    <property type="entry name" value="EGF/Laminin"/>
    <property type="match status" value="2"/>
</dbReference>
<feature type="domain" description="EGF-like" evidence="9">
    <location>
        <begin position="196"/>
        <end position="236"/>
    </location>
</feature>
<keyword evidence="3" id="KW-0677">Repeat</keyword>
<dbReference type="PROSITE" id="PS00010">
    <property type="entry name" value="ASX_HYDROXYL"/>
    <property type="match status" value="10"/>
</dbReference>
<feature type="domain" description="EGF-like" evidence="9">
    <location>
        <begin position="373"/>
        <end position="413"/>
    </location>
</feature>
<feature type="compositionally biased region" description="Acidic residues" evidence="7">
    <location>
        <begin position="1752"/>
        <end position="1774"/>
    </location>
</feature>
<feature type="domain" description="EGF-like" evidence="9">
    <location>
        <begin position="537"/>
        <end position="578"/>
    </location>
</feature>
<feature type="domain" description="EGF-like" evidence="9">
    <location>
        <begin position="154"/>
        <end position="195"/>
    </location>
</feature>
<feature type="compositionally biased region" description="Basic and acidic residues" evidence="7">
    <location>
        <begin position="1396"/>
        <end position="1407"/>
    </location>
</feature>
<dbReference type="EMBL" id="CDMZ01005720">
    <property type="protein sequence ID" value="CEM53719.1"/>
    <property type="molecule type" value="Genomic_DNA"/>
</dbReference>
<dbReference type="InterPro" id="IPR001881">
    <property type="entry name" value="EGF-like_Ca-bd_dom"/>
</dbReference>
<feature type="domain" description="EGF-like" evidence="9">
    <location>
        <begin position="579"/>
        <end position="619"/>
    </location>
</feature>
<dbReference type="SUPFAM" id="SSF50985">
    <property type="entry name" value="RCC1/BLIP-II"/>
    <property type="match status" value="1"/>
</dbReference>
<sequence>MTSALSHQLGEKSQTLPFSVRDLRHDPPASSALEFLPLSLSLALDIRFSYLAGFNGNGQLGFGDTTTRTTFTRLTGNTVNVCASDHTLITSVSNAIYTWGKNDESQVGNGGTADRLSPSLRASCCGDAVGCGFAHCLLTTSSGNVFSWGLGTADIDECTTSVDNCDIGGATCTNTAGTFTCACNSGYSGDGLTCTNVDECTTSADNCNANAGCTDTTGSFTCACNLGFTGDGVSCTEAEGRGETKKGYVMERLLRTVEQRLPKKSVCFPADIDECTTSVDNCDIGGATCTNTAGTFTCACNSGYSGDGLTCTGKPLETLPIEDFLRFRLAFDIDECTTSVDDCNADAACSNSAGSFTCTCSTGFSGNGVACSPIDQCTLGTHNCDANGACTDASHSFTCACNTGYSGDGVTCTTEDQCTLGTHNCDANGACTDASHSFTCACNTGYSGDGVTCTTEDQCALGTHNCDANGACTDASHSFTCACNTGYSGDGVTCTNIDECTTSVHDCHANATCTDSGGSFSCACTTGFSGTGVVCNDIDECTTSVDNCDTGGATCTNTAGTFTCACNSGYSGDGLTCTNVDECSLNIHNCDTSANCTDTTASFSCSCNDGYSGDGVACSADGAIGDAGGTDVTETLNKLGDGLAAVLGDTGTATVTSGQTSITVQNAPDGTTVLSASSPESELTLTMPDGSSPVVARQNGQVIGSGRIPVSTGSSRSSGGRSNVRLLQESAASGSSDGLEGVSVKELLEKTGAAGILSLLKLYPSDSSQAFMIQSLESLHRSELGISGGEWIRECVQMDMQNEEWTSAGCYGPKVESGGEKALCTCELRTLETTVMLAVRYIPPPKNTPVSVTSVSGTMTEEKGELDEKTAWLFISLSIILFLFLSGIGCARLIERKDLPPLEFDAPKTLWASFLRTIGLDPTAKRRTSFQPKNLKEMEREVNASFETSKISSKIDMDLLRKSVHFVRLKLYFSPRRVCAFQAAVAAAAAIRRQRLKRWKTFGWILGFPIPVFISRCWHRVTLREKTLGVLDLAYLRQAFQVKRQEEEMERASHALQTKPGQDQRGLWTKMDELLKSVNVELGVQFPVKNWDANAGQGRSVFRPRLNRWMTDGELSERRSRSSRRSIPASDNISSPSDSLRSSGSSDIHDRSPTAGAKGGFSPLRRGMRGNRGRDIEDEDTEDHYYDMPGTIRGGDSDFVSSSPSSNRSHSSPPNALPSPPSKSFKGTPSVRNFEGVGEKEGEEQDEEEDEEDTSPLVRDSSPHSPSKALRLAQNSLAVIRGKPKTSKISPQPEYESPSRSHRKGPSEDVPSDSSPRPVFLDTSGRVIEPKRIKKALQHAEKKILKEDEDEDALVKEVLGMLDQLEEDDGDDSRRSKAEETPMEHLMLFRSKLNRKANDPSSEKPTGDEAGTSVMTVERQQSDVRLRSRASAVSPKKKNARGHQLSRSLPPSRFFPMGLEESETPTSRSPSTPAALSTKRAVTITKTPTRFSDKKPLRVKGGGEGSRSETDSASSASSSLRAALHMIKKVRNNIRTQRDNIKPSKYRSLRLAAPMAIVAPLDVSRPGVVPLSNCLLRSHVILRLIHGRNGVSVFELPPLSDALVFSTRFFFSWCLLLALQSLVLLTETDENLMPFKPLTYTTAPESLSLPGRNDLETHFPPALLKAFIANLTGLLLVGVVLRSMATFLLGLAHAAILRLSLRNRGLEPLLNLVPGLFVFPQLSCLRERRRGYEPVQYVDSLTASNWVVPPLDPEDEPEEEEEAEEEEEEEEDTP</sequence>
<dbReference type="PANTHER" id="PTHR24039">
    <property type="entry name" value="FIBRILLIN-RELATED"/>
    <property type="match status" value="1"/>
</dbReference>
<evidence type="ECO:0000256" key="6">
    <source>
        <dbReference type="PROSITE-ProRule" id="PRU00235"/>
    </source>
</evidence>
<protein>
    <recommendedName>
        <fullName evidence="9">EGF-like domain-containing protein</fullName>
    </recommendedName>
</protein>
<evidence type="ECO:0000256" key="3">
    <source>
        <dbReference type="ARBA" id="ARBA00022737"/>
    </source>
</evidence>
<dbReference type="PROSITE" id="PS01187">
    <property type="entry name" value="EGF_CA"/>
    <property type="match status" value="3"/>
</dbReference>
<reference evidence="10" key="1">
    <citation type="submission" date="2014-11" db="EMBL/GenBank/DDBJ databases">
        <authorList>
            <person name="Otto D Thomas"/>
            <person name="Naeem Raeece"/>
        </authorList>
    </citation>
    <scope>NUCLEOTIDE SEQUENCE</scope>
</reference>
<feature type="compositionally biased region" description="Acidic residues" evidence="7">
    <location>
        <begin position="1241"/>
        <end position="1254"/>
    </location>
</feature>
<evidence type="ECO:0000259" key="9">
    <source>
        <dbReference type="PROSITE" id="PS50026"/>
    </source>
</evidence>
<evidence type="ECO:0000313" key="10">
    <source>
        <dbReference type="EMBL" id="CEM53719.1"/>
    </source>
</evidence>
<feature type="compositionally biased region" description="Low complexity" evidence="7">
    <location>
        <begin position="1464"/>
        <end position="1473"/>
    </location>
</feature>
<dbReference type="InterPro" id="IPR049883">
    <property type="entry name" value="NOTCH1_EGF-like"/>
</dbReference>
<feature type="compositionally biased region" description="Polar residues" evidence="7">
    <location>
        <begin position="663"/>
        <end position="684"/>
    </location>
</feature>
<feature type="domain" description="EGF-like" evidence="9">
    <location>
        <begin position="496"/>
        <end position="536"/>
    </location>
</feature>
<dbReference type="SMART" id="SM00181">
    <property type="entry name" value="EGF"/>
    <property type="match status" value="10"/>
</dbReference>
<dbReference type="VEuPathDB" id="CryptoDB:Cvel_12205"/>
<feature type="compositionally biased region" description="Low complexity" evidence="7">
    <location>
        <begin position="1201"/>
        <end position="1214"/>
    </location>
</feature>
<gene>
    <name evidence="10" type="ORF">Cvel_12205</name>
</gene>
<dbReference type="Pfam" id="PF12947">
    <property type="entry name" value="EGF_3"/>
    <property type="match status" value="6"/>
</dbReference>
<feature type="compositionally biased region" description="Low complexity" evidence="7">
    <location>
        <begin position="1125"/>
        <end position="1146"/>
    </location>
</feature>
<evidence type="ECO:0000256" key="2">
    <source>
        <dbReference type="ARBA" id="ARBA00022729"/>
    </source>
</evidence>
<feature type="transmembrane region" description="Helical" evidence="8">
    <location>
        <begin position="1674"/>
        <end position="1696"/>
    </location>
</feature>
<dbReference type="InterPro" id="IPR002172">
    <property type="entry name" value="LDrepeatLR_classA_rpt"/>
</dbReference>
<dbReference type="GO" id="GO:0005509">
    <property type="term" value="F:calcium ion binding"/>
    <property type="evidence" value="ECO:0007669"/>
    <property type="project" value="InterPro"/>
</dbReference>
<dbReference type="Pfam" id="PF07645">
    <property type="entry name" value="EGF_CA"/>
    <property type="match status" value="4"/>
</dbReference>
<dbReference type="PROSITE" id="PS50012">
    <property type="entry name" value="RCC1_3"/>
    <property type="match status" value="1"/>
</dbReference>
<organism evidence="10">
    <name type="scientific">Chromera velia CCMP2878</name>
    <dbReference type="NCBI Taxonomy" id="1169474"/>
    <lineage>
        <taxon>Eukaryota</taxon>
        <taxon>Sar</taxon>
        <taxon>Alveolata</taxon>
        <taxon>Colpodellida</taxon>
        <taxon>Chromeraceae</taxon>
        <taxon>Chromera</taxon>
    </lineage>
</organism>
<dbReference type="InterPro" id="IPR000408">
    <property type="entry name" value="Reg_chr_condens"/>
</dbReference>
<dbReference type="CDD" id="cd00054">
    <property type="entry name" value="EGF_CA"/>
    <property type="match status" value="6"/>
</dbReference>
<keyword evidence="1 5" id="KW-0245">EGF-like domain</keyword>
<feature type="transmembrane region" description="Helical" evidence="8">
    <location>
        <begin position="1609"/>
        <end position="1626"/>
    </location>
</feature>
<dbReference type="InterPro" id="IPR024731">
    <property type="entry name" value="NELL2-like_EGF"/>
</dbReference>
<feature type="domain" description="EGF-like" evidence="9">
    <location>
        <begin position="271"/>
        <end position="312"/>
    </location>
</feature>
<feature type="region of interest" description="Disordered" evidence="7">
    <location>
        <begin position="1746"/>
        <end position="1774"/>
    </location>
</feature>
<name>A0A0G4I9M8_9ALVE</name>
<feature type="domain" description="EGF-like" evidence="9">
    <location>
        <begin position="455"/>
        <end position="495"/>
    </location>
</feature>
<feature type="repeat" description="RCC1" evidence="6">
    <location>
        <begin position="94"/>
        <end position="142"/>
    </location>
</feature>
<feature type="region of interest" description="Disordered" evidence="7">
    <location>
        <begin position="663"/>
        <end position="691"/>
    </location>
</feature>
<keyword evidence="4" id="KW-1015">Disulfide bond</keyword>
<dbReference type="InterPro" id="IPR018097">
    <property type="entry name" value="EGF_Ca-bd_CS"/>
</dbReference>
<proteinExistence type="predicted"/>
<evidence type="ECO:0000256" key="8">
    <source>
        <dbReference type="SAM" id="Phobius"/>
    </source>
</evidence>
<keyword evidence="2" id="KW-0732">Signal</keyword>
<accession>A0A0G4I9M8</accession>
<dbReference type="Gene3D" id="2.10.25.10">
    <property type="entry name" value="Laminin"/>
    <property type="match status" value="10"/>
</dbReference>
<feature type="domain" description="EGF-like" evidence="9">
    <location>
        <begin position="332"/>
        <end position="372"/>
    </location>
</feature>
<evidence type="ECO:0000256" key="5">
    <source>
        <dbReference type="PROSITE-ProRule" id="PRU00076"/>
    </source>
</evidence>
<dbReference type="SMART" id="SM00179">
    <property type="entry name" value="EGF_CA"/>
    <property type="match status" value="10"/>
</dbReference>
<feature type="region of interest" description="Disordered" evidence="7">
    <location>
        <begin position="1113"/>
        <end position="1326"/>
    </location>
</feature>
<dbReference type="PROSITE" id="PS50026">
    <property type="entry name" value="EGF_3"/>
    <property type="match status" value="10"/>
</dbReference>
<keyword evidence="8" id="KW-0812">Transmembrane</keyword>
<dbReference type="PRINTS" id="PR00261">
    <property type="entry name" value="LDLRECEPTOR"/>
</dbReference>
<keyword evidence="8" id="KW-1133">Transmembrane helix</keyword>
<dbReference type="FunFam" id="2.10.25.10:FF:000038">
    <property type="entry name" value="Fibrillin 2"/>
    <property type="match status" value="7"/>
</dbReference>